<name>A0A939NP02_KLEPN</name>
<keyword evidence="5" id="KW-0574">Periplasm</keyword>
<protein>
    <recommendedName>
        <fullName evidence="3">Acid shock protein</fullName>
    </recommendedName>
</protein>
<gene>
    <name evidence="8" type="primary">asr</name>
    <name evidence="8" type="ORF">J4733_22270</name>
</gene>
<dbReference type="EMBL" id="JAGETN010000046">
    <property type="protein sequence ID" value="MBO2025868.1"/>
    <property type="molecule type" value="Genomic_DNA"/>
</dbReference>
<dbReference type="NCBIfam" id="NF033636">
    <property type="entry name" value="acid_shock_Asr"/>
    <property type="match status" value="1"/>
</dbReference>
<dbReference type="Proteomes" id="UP000664267">
    <property type="component" value="Unassembled WGS sequence"/>
</dbReference>
<feature type="region of interest" description="Disordered" evidence="6">
    <location>
        <begin position="59"/>
        <end position="91"/>
    </location>
</feature>
<evidence type="ECO:0000256" key="5">
    <source>
        <dbReference type="ARBA" id="ARBA00022764"/>
    </source>
</evidence>
<evidence type="ECO:0000256" key="3">
    <source>
        <dbReference type="ARBA" id="ARBA00018482"/>
    </source>
</evidence>
<dbReference type="Pfam" id="PF06392">
    <property type="entry name" value="Asr"/>
    <property type="match status" value="1"/>
</dbReference>
<evidence type="ECO:0000256" key="7">
    <source>
        <dbReference type="SAM" id="SignalP"/>
    </source>
</evidence>
<evidence type="ECO:0000256" key="6">
    <source>
        <dbReference type="SAM" id="MobiDB-lite"/>
    </source>
</evidence>
<reference evidence="8" key="1">
    <citation type="submission" date="2021-03" db="EMBL/GenBank/DDBJ databases">
        <title>Molecular epidemiology and mechanisms of colistin and carbapenem resistance in Enterobacteriaceae from clinical isolates, the environment and porcine samples in Pretoria, South Africa.</title>
        <authorList>
            <person name="Bogoshi D."/>
            <person name="Mbelle N.M."/>
            <person name="Naidoo V."/>
            <person name="Osei Sekyere J."/>
        </authorList>
    </citation>
    <scope>NUCLEOTIDE SEQUENCE</scope>
    <source>
        <strain evidence="8">C029</strain>
    </source>
</reference>
<keyword evidence="4 7" id="KW-0732">Signal</keyword>
<evidence type="ECO:0000256" key="2">
    <source>
        <dbReference type="ARBA" id="ARBA00007641"/>
    </source>
</evidence>
<sequence length="91" mass="9557">MGLLKKPSRGFQNEKVLALVVAAAMGLSSVAFAADAASTTEVQQPAILPFTIRNITKRPKPAAEQKAQAAKKHKAAANRLLSKSPGCKETS</sequence>
<evidence type="ECO:0000256" key="4">
    <source>
        <dbReference type="ARBA" id="ARBA00022729"/>
    </source>
</evidence>
<comment type="subcellular location">
    <subcellularLocation>
        <location evidence="1">Periplasm</location>
    </subcellularLocation>
</comment>
<feature type="chain" id="PRO_5037190701" description="Acid shock protein" evidence="7">
    <location>
        <begin position="34"/>
        <end position="91"/>
    </location>
</feature>
<feature type="signal peptide" evidence="7">
    <location>
        <begin position="1"/>
        <end position="33"/>
    </location>
</feature>
<evidence type="ECO:0000313" key="9">
    <source>
        <dbReference type="Proteomes" id="UP000664267"/>
    </source>
</evidence>
<organism evidence="8 9">
    <name type="scientific">Klebsiella pneumoniae</name>
    <dbReference type="NCBI Taxonomy" id="573"/>
    <lineage>
        <taxon>Bacteria</taxon>
        <taxon>Pseudomonadati</taxon>
        <taxon>Pseudomonadota</taxon>
        <taxon>Gammaproteobacteria</taxon>
        <taxon>Enterobacterales</taxon>
        <taxon>Enterobacteriaceae</taxon>
        <taxon>Klebsiella/Raoultella group</taxon>
        <taxon>Klebsiella</taxon>
        <taxon>Klebsiella pneumoniae complex</taxon>
    </lineage>
</organism>
<evidence type="ECO:0000313" key="8">
    <source>
        <dbReference type="EMBL" id="MBO2025868.1"/>
    </source>
</evidence>
<dbReference type="InterPro" id="IPR023497">
    <property type="entry name" value="Acid_shock"/>
</dbReference>
<proteinExistence type="inferred from homology"/>
<comment type="caution">
    <text evidence="8">The sequence shown here is derived from an EMBL/GenBank/DDBJ whole genome shotgun (WGS) entry which is preliminary data.</text>
</comment>
<comment type="similarity">
    <text evidence="2">Belongs to the Asr family.</text>
</comment>
<evidence type="ECO:0000256" key="1">
    <source>
        <dbReference type="ARBA" id="ARBA00004418"/>
    </source>
</evidence>
<dbReference type="AlphaFoldDB" id="A0A939NP02"/>
<accession>A0A939NP02</accession>